<feature type="domain" description="Glycosyltransferase 2-like" evidence="2">
    <location>
        <begin position="115"/>
        <end position="185"/>
    </location>
</feature>
<gene>
    <name evidence="3" type="ORF">FQP86_09025</name>
</gene>
<organism evidence="3 4">
    <name type="scientific">Cobetia crustatorum</name>
    <dbReference type="NCBI Taxonomy" id="553385"/>
    <lineage>
        <taxon>Bacteria</taxon>
        <taxon>Pseudomonadati</taxon>
        <taxon>Pseudomonadota</taxon>
        <taxon>Gammaproteobacteria</taxon>
        <taxon>Oceanospirillales</taxon>
        <taxon>Halomonadaceae</taxon>
        <taxon>Cobetia</taxon>
    </lineage>
</organism>
<dbReference type="STRING" id="553385.GCA_000591415_03461"/>
<keyword evidence="3" id="KW-0808">Transferase</keyword>
<dbReference type="EMBL" id="VNFH01000005">
    <property type="protein sequence ID" value="TVU70739.1"/>
    <property type="molecule type" value="Genomic_DNA"/>
</dbReference>
<dbReference type="GO" id="GO:0016740">
    <property type="term" value="F:transferase activity"/>
    <property type="evidence" value="ECO:0007669"/>
    <property type="project" value="UniProtKB-KW"/>
</dbReference>
<feature type="region of interest" description="Disordered" evidence="1">
    <location>
        <begin position="30"/>
        <end position="53"/>
    </location>
</feature>
<reference evidence="3 4" key="1">
    <citation type="submission" date="2019-07" db="EMBL/GenBank/DDBJ databases">
        <title>Diversity of Bacteria from Kongsfjorden, Arctic.</title>
        <authorList>
            <person name="Yu Y."/>
        </authorList>
    </citation>
    <scope>NUCLEOTIDE SEQUENCE [LARGE SCALE GENOMIC DNA]</scope>
    <source>
        <strain evidence="3 4">SM1923</strain>
    </source>
</reference>
<dbReference type="Pfam" id="PF00535">
    <property type="entry name" value="Glycos_transf_2"/>
    <property type="match status" value="1"/>
</dbReference>
<keyword evidence="4" id="KW-1185">Reference proteome</keyword>
<protein>
    <submittedName>
        <fullName evidence="3">Glycosyltransferase family 2 protein</fullName>
    </submittedName>
</protein>
<accession>A0A558HNM1</accession>
<evidence type="ECO:0000313" key="4">
    <source>
        <dbReference type="Proteomes" id="UP000319941"/>
    </source>
</evidence>
<evidence type="ECO:0000256" key="1">
    <source>
        <dbReference type="SAM" id="MobiDB-lite"/>
    </source>
</evidence>
<name>A0A558HNM1_9GAMM</name>
<dbReference type="Proteomes" id="UP000319941">
    <property type="component" value="Unassembled WGS sequence"/>
</dbReference>
<dbReference type="InterPro" id="IPR029044">
    <property type="entry name" value="Nucleotide-diphossugar_trans"/>
</dbReference>
<dbReference type="CDD" id="cd00761">
    <property type="entry name" value="Glyco_tranf_GTA_type"/>
    <property type="match status" value="1"/>
</dbReference>
<dbReference type="Gene3D" id="3.90.550.10">
    <property type="entry name" value="Spore Coat Polysaccharide Biosynthesis Protein SpsA, Chain A"/>
    <property type="match status" value="1"/>
</dbReference>
<comment type="caution">
    <text evidence="3">The sequence shown here is derived from an EMBL/GenBank/DDBJ whole genome shotgun (WGS) entry which is preliminary data.</text>
</comment>
<feature type="compositionally biased region" description="Polar residues" evidence="1">
    <location>
        <begin position="36"/>
        <end position="46"/>
    </location>
</feature>
<evidence type="ECO:0000259" key="2">
    <source>
        <dbReference type="Pfam" id="PF00535"/>
    </source>
</evidence>
<evidence type="ECO:0000313" key="3">
    <source>
        <dbReference type="EMBL" id="TVU70739.1"/>
    </source>
</evidence>
<dbReference type="SUPFAM" id="SSF53448">
    <property type="entry name" value="Nucleotide-diphospho-sugar transferases"/>
    <property type="match status" value="1"/>
</dbReference>
<proteinExistence type="predicted"/>
<dbReference type="InterPro" id="IPR001173">
    <property type="entry name" value="Glyco_trans_2-like"/>
</dbReference>
<sequence>MAMQNIVDEGLAAGHDQLANAHAQVTDFPEADDAKSTQSQHAQPQRAQAHDSRPCAVINQRQVEASARHQVPELTFLISTLDAGLYSVPRYDELPGARFLIVHQLSDPTMRKLYREHALASFDSRFEYLAVEGRGLSKSRNIALAACATRYAYVLDDDVQLHPQAVALVMEAFTCTEAAAISFPHVKTFPLHERDPDRAAPPVAFKHHSLMTLARVRSVDMALDLCQFHARFDEQFGLGTDQPSGEEFIVMSDARQQGARLMRANLGIVAHAGVTSGSDFYSTPAKARTKGRMFARVTGSRFSPLSLAFFLRKAPVAFKHGYLKTFAGNFFR</sequence>
<dbReference type="OrthoDB" id="5245171at2"/>
<dbReference type="AlphaFoldDB" id="A0A558HNM1"/>